<dbReference type="InterPro" id="IPR029044">
    <property type="entry name" value="Nucleotide-diphossugar_trans"/>
</dbReference>
<feature type="domain" description="Glycosyltransferase 2-like" evidence="9">
    <location>
        <begin position="114"/>
        <end position="229"/>
    </location>
</feature>
<dbReference type="Gene3D" id="3.90.550.10">
    <property type="entry name" value="Spore Coat Polysaccharide Biosynthesis Protein SpsA, Chain A"/>
    <property type="match status" value="1"/>
</dbReference>
<evidence type="ECO:0000259" key="9">
    <source>
        <dbReference type="Pfam" id="PF00535"/>
    </source>
</evidence>
<keyword evidence="6 8" id="KW-1133">Transmembrane helix</keyword>
<comment type="pathway">
    <text evidence="2">Glycan metabolism.</text>
</comment>
<evidence type="ECO:0000313" key="11">
    <source>
        <dbReference type="EMBL" id="STT03081.1"/>
    </source>
</evidence>
<organism evidence="11 12">
    <name type="scientific">Klebsiella pneumoniae</name>
    <dbReference type="NCBI Taxonomy" id="573"/>
    <lineage>
        <taxon>Bacteria</taxon>
        <taxon>Pseudomonadati</taxon>
        <taxon>Pseudomonadota</taxon>
        <taxon>Gammaproteobacteria</taxon>
        <taxon>Enterobacterales</taxon>
        <taxon>Enterobacteriaceae</taxon>
        <taxon>Klebsiella/Raoultella group</taxon>
        <taxon>Klebsiella</taxon>
        <taxon>Klebsiella pneumoniae complex</taxon>
    </lineage>
</organism>
<feature type="transmembrane region" description="Helical" evidence="8">
    <location>
        <begin position="430"/>
        <end position="459"/>
    </location>
</feature>
<evidence type="ECO:0000256" key="4">
    <source>
        <dbReference type="ARBA" id="ARBA00022679"/>
    </source>
</evidence>
<evidence type="ECO:0000256" key="5">
    <source>
        <dbReference type="ARBA" id="ARBA00022692"/>
    </source>
</evidence>
<feature type="transmembrane region" description="Helical" evidence="8">
    <location>
        <begin position="55"/>
        <end position="77"/>
    </location>
</feature>
<feature type="transmembrane region" description="Helical" evidence="8">
    <location>
        <begin position="536"/>
        <end position="559"/>
    </location>
</feature>
<dbReference type="Proteomes" id="UP000255518">
    <property type="component" value="Unassembled WGS sequence"/>
</dbReference>
<gene>
    <name evidence="11" type="primary">acsAB_2</name>
    <name evidence="11" type="ORF">NCTC13443_03442</name>
</gene>
<dbReference type="SUPFAM" id="SSF53448">
    <property type="entry name" value="Nucleotide-diphospho-sugar transferases"/>
    <property type="match status" value="1"/>
</dbReference>
<dbReference type="GO" id="GO:0016758">
    <property type="term" value="F:hexosyltransferase activity"/>
    <property type="evidence" value="ECO:0007669"/>
    <property type="project" value="TreeGrafter"/>
</dbReference>
<feature type="transmembrane region" description="Helical" evidence="8">
    <location>
        <begin position="21"/>
        <end position="43"/>
    </location>
</feature>
<dbReference type="InterPro" id="IPR001173">
    <property type="entry name" value="Glyco_trans_2-like"/>
</dbReference>
<dbReference type="GO" id="GO:0005886">
    <property type="term" value="C:plasma membrane"/>
    <property type="evidence" value="ECO:0007669"/>
    <property type="project" value="TreeGrafter"/>
</dbReference>
<dbReference type="Gene3D" id="1.50.10.140">
    <property type="match status" value="1"/>
</dbReference>
<keyword evidence="7 8" id="KW-0472">Membrane</keyword>
<dbReference type="CDD" id="cd06421">
    <property type="entry name" value="CESA_CelA_like"/>
    <property type="match status" value="1"/>
</dbReference>
<evidence type="ECO:0000256" key="8">
    <source>
        <dbReference type="SAM" id="Phobius"/>
    </source>
</evidence>
<evidence type="ECO:0000256" key="2">
    <source>
        <dbReference type="ARBA" id="ARBA00004881"/>
    </source>
</evidence>
<dbReference type="PANTHER" id="PTHR43867">
    <property type="entry name" value="CELLULOSE SYNTHASE CATALYTIC SUBUNIT A [UDP-FORMING]"/>
    <property type="match status" value="1"/>
</dbReference>
<feature type="transmembrane region" description="Helical" evidence="8">
    <location>
        <begin position="471"/>
        <end position="493"/>
    </location>
</feature>
<reference evidence="11 12" key="1">
    <citation type="submission" date="2018-06" db="EMBL/GenBank/DDBJ databases">
        <authorList>
            <consortium name="Pathogen Informatics"/>
            <person name="Doyle S."/>
        </authorList>
    </citation>
    <scope>NUCLEOTIDE SEQUENCE [LARGE SCALE GENOMIC DNA]</scope>
    <source>
        <strain evidence="11 12">NCTC13443</strain>
    </source>
</reference>
<dbReference type="InterPro" id="IPR021478">
    <property type="entry name" value="DUF3131"/>
</dbReference>
<dbReference type="Pfam" id="PF00535">
    <property type="entry name" value="Glycos_transf_2"/>
    <property type="match status" value="1"/>
</dbReference>
<evidence type="ECO:0000256" key="3">
    <source>
        <dbReference type="ARBA" id="ARBA00022676"/>
    </source>
</evidence>
<proteinExistence type="predicted"/>
<feature type="domain" description="DUF3131" evidence="10">
    <location>
        <begin position="671"/>
        <end position="1026"/>
    </location>
</feature>
<dbReference type="EMBL" id="UGKT01000001">
    <property type="protein sequence ID" value="STT03081.1"/>
    <property type="molecule type" value="Genomic_DNA"/>
</dbReference>
<keyword evidence="4" id="KW-0808">Transferase</keyword>
<dbReference type="PANTHER" id="PTHR43867:SF2">
    <property type="entry name" value="CELLULOSE SYNTHASE CATALYTIC SUBUNIT A [UDP-FORMING]"/>
    <property type="match status" value="1"/>
</dbReference>
<feature type="transmembrane region" description="Helical" evidence="8">
    <location>
        <begin position="615"/>
        <end position="635"/>
    </location>
</feature>
<accession>A0A377V0E7</accession>
<evidence type="ECO:0000259" key="10">
    <source>
        <dbReference type="Pfam" id="PF11329"/>
    </source>
</evidence>
<keyword evidence="5 8" id="KW-0812">Transmembrane</keyword>
<dbReference type="Pfam" id="PF11329">
    <property type="entry name" value="DUF3131"/>
    <property type="match status" value="1"/>
</dbReference>
<keyword evidence="3" id="KW-0328">Glycosyltransferase</keyword>
<dbReference type="InterPro" id="IPR050321">
    <property type="entry name" value="Glycosyltr_2/OpgH_subfam"/>
</dbReference>
<protein>
    <submittedName>
        <fullName evidence="11">Cellulose synthase (UDP-forming)</fullName>
    </submittedName>
</protein>
<dbReference type="AlphaFoldDB" id="A0A377V0E7"/>
<evidence type="ECO:0000313" key="12">
    <source>
        <dbReference type="Proteomes" id="UP000255518"/>
    </source>
</evidence>
<name>A0A377V0E7_KLEPN</name>
<evidence type="ECO:0000256" key="7">
    <source>
        <dbReference type="ARBA" id="ARBA00023136"/>
    </source>
</evidence>
<sequence>MDFYFSRFEHRRPPEPLSTPSWVRMIWQVFAVAALVLGANYIYWRWTASLNTDALWYAIPLVLAETLAWIGTVLFTINLWQEKDPPPGVPPTEINDCLRADEAVESRPIKVDLFIATYSEDVELVRLSIRDAMQMTYPGPLDYKVHVLDDGRRPEMKAVCEQEGANYITRQSNIGYKAGNLRNGLEHTDGDFLIICDADTRVFPTLLSHTLGYFRDPDVAWVQTPQWFFDLPEGEDLACWLRRKAGGAGYGVGWLAQKIVGPVTIGRDPFFNDPRMFYDVILRRRNWANAAFCCGAASVHRREAVMQAALRSYVWSVDAEIDRHTRDIRDPVTREALQDAMRPHVAFDTELTPYKFHVSEDIYTSILLHGDAARRWRSVMHPRIESKMLSPQDMLTWMIQRFKYAAGSLDILFHDNIFSRRRFKLSLPQTLMYATTFWSYLACVWNTVFLISPVIYLFTGIPPVSAWSTPFYLHFLPFFIVSELAFMFGTWGISAWDGRASYLSFFSMNLRALDTVLRGEQIKFHVTPKERQTGRFLYLVKPQIAIVLLTLTGLIWGGIQVARGEVDDPSGYVINIFLGRGEYCRHAAAYLCRHVDPPRRAGGEPMRIRDALLSARSYLTILIGFLLGFAIVVWVEKQMPARVESSSGMTLSQDFPPLPAPRELTFDEAIWARVAWQYYVNNTQPNGLANAHDGEPWLSLWSVGSYFFAVVAAEQLHIVTAAEGDERIAAALFTLGQLPLNAQGLPAAQYHADTLQILGNPDSSAIGMGRLLTALQTLLWRYPQHAAAVRDLFNQWRVGALISNSPASQAAAPLHHWTLAADEPRDSFGYRLYASHTLRLIDSAAGLAVTNPPQGQQMIDIDGIMVPDEGLRTPWGRQPSLISLPYLLTGLELGFDAQSAEIAWRIMQIQQRRHSLRVSKPPISTDYAEPAPDYASALADRQPQSAFAPRSATPEQTAITSTRTAFAWYALFRNSWSEALRQQVQTLQVPGKGWQRGLNLNRSVNDVVDGDTNAIVLESLAYISRGQMLCLACLSPAPLPSSSAGATP</sequence>
<comment type="subcellular location">
    <subcellularLocation>
        <location evidence="1">Membrane</location>
        <topology evidence="1">Multi-pass membrane protein</topology>
    </subcellularLocation>
</comment>
<evidence type="ECO:0000256" key="6">
    <source>
        <dbReference type="ARBA" id="ARBA00022989"/>
    </source>
</evidence>
<evidence type="ECO:0000256" key="1">
    <source>
        <dbReference type="ARBA" id="ARBA00004141"/>
    </source>
</evidence>